<keyword evidence="1" id="KW-0175">Coiled coil</keyword>
<gene>
    <name evidence="3" type="ORF">SAMN05421863_101320</name>
</gene>
<dbReference type="OrthoDB" id="8542740at2"/>
<dbReference type="RefSeq" id="WP_074904696.1">
    <property type="nucleotide sequence ID" value="NZ_FOUB01000013.1"/>
</dbReference>
<feature type="coiled-coil region" evidence="1">
    <location>
        <begin position="279"/>
        <end position="318"/>
    </location>
</feature>
<name>A0A1I4N3Z8_9PROT</name>
<evidence type="ECO:0000256" key="2">
    <source>
        <dbReference type="SAM" id="Phobius"/>
    </source>
</evidence>
<evidence type="ECO:0000313" key="3">
    <source>
        <dbReference type="EMBL" id="SFM10262.1"/>
    </source>
</evidence>
<dbReference type="Proteomes" id="UP000183287">
    <property type="component" value="Unassembled WGS sequence"/>
</dbReference>
<feature type="coiled-coil region" evidence="1">
    <location>
        <begin position="81"/>
        <end position="133"/>
    </location>
</feature>
<dbReference type="EMBL" id="FOUB01000013">
    <property type="protein sequence ID" value="SFM10262.1"/>
    <property type="molecule type" value="Genomic_DNA"/>
</dbReference>
<keyword evidence="2" id="KW-0812">Transmembrane</keyword>
<keyword evidence="2" id="KW-1133">Transmembrane helix</keyword>
<evidence type="ECO:0000256" key="1">
    <source>
        <dbReference type="SAM" id="Coils"/>
    </source>
</evidence>
<dbReference type="AlphaFoldDB" id="A0A1I4N3Z8"/>
<accession>A0A1I4N3Z8</accession>
<protein>
    <submittedName>
        <fullName evidence="3">Uncharacterized protein</fullName>
    </submittedName>
</protein>
<keyword evidence="2" id="KW-0472">Membrane</keyword>
<organism evidence="3 4">
    <name type="scientific">Nitrosomonas communis</name>
    <dbReference type="NCBI Taxonomy" id="44574"/>
    <lineage>
        <taxon>Bacteria</taxon>
        <taxon>Pseudomonadati</taxon>
        <taxon>Pseudomonadota</taxon>
        <taxon>Betaproteobacteria</taxon>
        <taxon>Nitrosomonadales</taxon>
        <taxon>Nitrosomonadaceae</taxon>
        <taxon>Nitrosomonas</taxon>
    </lineage>
</organism>
<keyword evidence="4" id="KW-1185">Reference proteome</keyword>
<feature type="transmembrane region" description="Helical" evidence="2">
    <location>
        <begin position="56"/>
        <end position="75"/>
    </location>
</feature>
<reference evidence="4" key="1">
    <citation type="submission" date="2016-10" db="EMBL/GenBank/DDBJ databases">
        <authorList>
            <person name="Varghese N."/>
            <person name="Submissions S."/>
        </authorList>
    </citation>
    <scope>NUCLEOTIDE SEQUENCE [LARGE SCALE GENOMIC DNA]</scope>
    <source>
        <strain evidence="4">Nm44</strain>
    </source>
</reference>
<evidence type="ECO:0000313" key="4">
    <source>
        <dbReference type="Proteomes" id="UP000183287"/>
    </source>
</evidence>
<feature type="transmembrane region" description="Helical" evidence="2">
    <location>
        <begin position="25"/>
        <end position="49"/>
    </location>
</feature>
<proteinExistence type="predicted"/>
<sequence length="360" mass="41538">MNELNEFIADLLNNFSLSTVTDRSWFEIALILAPSVILILTLFGFSFTLQKRNWKIVTYIACLLLTLLFLPYELFRQSTAISKAQANIGEMQASLKALLNDSDLKYIENLADKEVASSMLEEMISNIDRKEKKEVLLISLLTAENEKQSLRFLEEKYKYFSDEIKSSINKAQKEIINTREPIDKISDDILKRIDSDITHLLENKMQSFNQAIDHSLETFQQGINSFVEKELKTYEETWVTLTQKGISKLGSELKNYTNEAKQEIATQMKHINNEPLQKLDTAQKSIDQLEDTVGNINLDKVVAHLKQLLTSIDSLQKQNKVHLEFNECLRTVGWIDLVGKEEECKKKLYTNMNELISKFH</sequence>